<dbReference type="EMBL" id="CAMXCT010002505">
    <property type="protein sequence ID" value="CAI3998582.1"/>
    <property type="molecule type" value="Genomic_DNA"/>
</dbReference>
<dbReference type="AlphaFoldDB" id="A0A9P1CU30"/>
<dbReference type="EMBL" id="CAMXCT030002505">
    <property type="protein sequence ID" value="CAL4785894.1"/>
    <property type="molecule type" value="Genomic_DNA"/>
</dbReference>
<feature type="transmembrane region" description="Helical" evidence="1">
    <location>
        <begin position="88"/>
        <end position="106"/>
    </location>
</feature>
<proteinExistence type="predicted"/>
<dbReference type="PROSITE" id="PS51257">
    <property type="entry name" value="PROKAR_LIPOPROTEIN"/>
    <property type="match status" value="1"/>
</dbReference>
<dbReference type="Proteomes" id="UP001152797">
    <property type="component" value="Unassembled WGS sequence"/>
</dbReference>
<evidence type="ECO:0000256" key="1">
    <source>
        <dbReference type="SAM" id="Phobius"/>
    </source>
</evidence>
<comment type="caution">
    <text evidence="3">The sequence shown here is derived from an EMBL/GenBank/DDBJ whole genome shotgun (WGS) entry which is preliminary data.</text>
</comment>
<feature type="transmembrane region" description="Helical" evidence="1">
    <location>
        <begin position="220"/>
        <end position="245"/>
    </location>
</feature>
<reference evidence="4" key="2">
    <citation type="submission" date="2024-04" db="EMBL/GenBank/DDBJ databases">
        <authorList>
            <person name="Chen Y."/>
            <person name="Shah S."/>
            <person name="Dougan E. K."/>
            <person name="Thang M."/>
            <person name="Chan C."/>
        </authorList>
    </citation>
    <scope>NUCLEOTIDE SEQUENCE [LARGE SCALE GENOMIC DNA]</scope>
</reference>
<evidence type="ECO:0008006" key="6">
    <source>
        <dbReference type="Google" id="ProtNLM"/>
    </source>
</evidence>
<keyword evidence="1" id="KW-0472">Membrane</keyword>
<dbReference type="OrthoDB" id="437139at2759"/>
<evidence type="ECO:0000313" key="3">
    <source>
        <dbReference type="EMBL" id="CAI3998582.1"/>
    </source>
</evidence>
<name>A0A9P1CU30_9DINO</name>
<gene>
    <name evidence="3" type="ORF">C1SCF055_LOCUS24866</name>
</gene>
<feature type="transmembrane region" description="Helical" evidence="1">
    <location>
        <begin position="178"/>
        <end position="208"/>
    </location>
</feature>
<organism evidence="3">
    <name type="scientific">Cladocopium goreaui</name>
    <dbReference type="NCBI Taxonomy" id="2562237"/>
    <lineage>
        <taxon>Eukaryota</taxon>
        <taxon>Sar</taxon>
        <taxon>Alveolata</taxon>
        <taxon>Dinophyceae</taxon>
        <taxon>Suessiales</taxon>
        <taxon>Symbiodiniaceae</taxon>
        <taxon>Cladocopium</taxon>
    </lineage>
</organism>
<evidence type="ECO:0000256" key="2">
    <source>
        <dbReference type="SAM" id="SignalP"/>
    </source>
</evidence>
<keyword evidence="2" id="KW-0732">Signal</keyword>
<evidence type="ECO:0000313" key="4">
    <source>
        <dbReference type="EMBL" id="CAL1151957.1"/>
    </source>
</evidence>
<keyword evidence="1" id="KW-1133">Transmembrane helix</keyword>
<dbReference type="EMBL" id="CAMXCT020002505">
    <property type="protein sequence ID" value="CAL1151957.1"/>
    <property type="molecule type" value="Genomic_DNA"/>
</dbReference>
<feature type="transmembrane region" description="Helical" evidence="1">
    <location>
        <begin position="113"/>
        <end position="133"/>
    </location>
</feature>
<evidence type="ECO:0000313" key="5">
    <source>
        <dbReference type="Proteomes" id="UP001152797"/>
    </source>
</evidence>
<keyword evidence="1" id="KW-0812">Transmembrane</keyword>
<feature type="signal peptide" evidence="2">
    <location>
        <begin position="1"/>
        <end position="29"/>
    </location>
</feature>
<feature type="chain" id="PRO_5043270783" description="HPP family protein" evidence="2">
    <location>
        <begin position="30"/>
        <end position="264"/>
    </location>
</feature>
<protein>
    <recommendedName>
        <fullName evidence="6">HPP family protein</fullName>
    </recommendedName>
</protein>
<reference evidence="3" key="1">
    <citation type="submission" date="2022-10" db="EMBL/GenBank/DDBJ databases">
        <authorList>
            <person name="Chen Y."/>
            <person name="Dougan E. K."/>
            <person name="Chan C."/>
            <person name="Rhodes N."/>
            <person name="Thang M."/>
        </authorList>
    </citation>
    <scope>NUCLEOTIDE SEQUENCE</scope>
</reference>
<keyword evidence="5" id="KW-1185">Reference proteome</keyword>
<feature type="transmembrane region" description="Helical" evidence="1">
    <location>
        <begin position="148"/>
        <end position="166"/>
    </location>
</feature>
<sequence length="264" mass="27686">MSKTQSSRLRRLAAVLATMLSCLLPPGRAFGMRGTKATLVASSPSSPVSILNQSPSFSDNKANFAGLTARSAGKTTAPRDFGGKHSEALFTALVAGLATYAMSTLQSFLHRQLWVPPFGAVTLIFAADAVAAAKEGKTMNFKVMRQKALQACIGVAGACFLTVLLARLLGNSPGILRAVAMAVAAFSMMANPSSGYFPPAGALCALYVEKAVATSVSPQYGYALFPCATGVALLLILCRTITFVAHPVWPFSSKQCEKELMAQP</sequence>
<accession>A0A9P1CU30</accession>